<comment type="caution">
    <text evidence="3">The sequence shown here is derived from an EMBL/GenBank/DDBJ whole genome shotgun (WGS) entry which is preliminary data.</text>
</comment>
<keyword evidence="4" id="KW-1185">Reference proteome</keyword>
<feature type="signal peptide" evidence="1">
    <location>
        <begin position="1"/>
        <end position="22"/>
    </location>
</feature>
<proteinExistence type="predicted"/>
<feature type="chain" id="PRO_5044883352" description="MABP domain-containing protein" evidence="1">
    <location>
        <begin position="23"/>
        <end position="254"/>
    </location>
</feature>
<reference evidence="3 4" key="1">
    <citation type="submission" date="2024-06" db="EMBL/GenBank/DDBJ databases">
        <authorList>
            <person name="Pan Q."/>
            <person name="Wen M."/>
            <person name="Jouanno E."/>
            <person name="Zahm M."/>
            <person name="Klopp C."/>
            <person name="Cabau C."/>
            <person name="Louis A."/>
            <person name="Berthelot C."/>
            <person name="Parey E."/>
            <person name="Roest Crollius H."/>
            <person name="Montfort J."/>
            <person name="Robinson-Rechavi M."/>
            <person name="Bouchez O."/>
            <person name="Lampietro C."/>
            <person name="Lopez Roques C."/>
            <person name="Donnadieu C."/>
            <person name="Postlethwait J."/>
            <person name="Bobe J."/>
            <person name="Verreycken H."/>
            <person name="Guiguen Y."/>
        </authorList>
    </citation>
    <scope>NUCLEOTIDE SEQUENCE [LARGE SCALE GENOMIC DNA]</scope>
    <source>
        <strain evidence="3">Up_M1</strain>
        <tissue evidence="3">Testis</tissue>
    </source>
</reference>
<evidence type="ECO:0000313" key="4">
    <source>
        <dbReference type="Proteomes" id="UP001557470"/>
    </source>
</evidence>
<protein>
    <recommendedName>
        <fullName evidence="2">MABP domain-containing protein</fullName>
    </recommendedName>
</protein>
<dbReference type="Proteomes" id="UP001557470">
    <property type="component" value="Unassembled WGS sequence"/>
</dbReference>
<sequence>MWRIFQFFVLVYLSSYFRGTYTTFCSMSKMEYITDIAVSTDANQEQGLSNQHFKMINVDLNKGTKGNPVYLWYKKGTTNPITRLQAAFTDEMKSGLTKAGYHHVNGNVNEGTGDAIYFWYYKGITEYDNPIMDLKVTTAENEEAVYYRDGYEHLACDLNRNAGGNYIYLWVKKEKKMLVSDISVTTDYGLDERLFNQGYTRVDEDVNRGAGGTYSFIWYRQSQSQSNAITHLSLSTNNHNRGRPPATELYQGWC</sequence>
<evidence type="ECO:0000313" key="3">
    <source>
        <dbReference type="EMBL" id="KAL0979768.1"/>
    </source>
</evidence>
<name>A0ABD0WX02_UMBPY</name>
<feature type="domain" description="MABP" evidence="2">
    <location>
        <begin position="30"/>
        <end position="175"/>
    </location>
</feature>
<dbReference type="InterPro" id="IPR023341">
    <property type="entry name" value="MABP"/>
</dbReference>
<evidence type="ECO:0000259" key="2">
    <source>
        <dbReference type="PROSITE" id="PS51498"/>
    </source>
</evidence>
<dbReference type="GO" id="GO:0005737">
    <property type="term" value="C:cytoplasm"/>
    <property type="evidence" value="ECO:0007669"/>
    <property type="project" value="UniProtKB-ARBA"/>
</dbReference>
<keyword evidence="1" id="KW-0732">Signal</keyword>
<accession>A0ABD0WX02</accession>
<evidence type="ECO:0000256" key="1">
    <source>
        <dbReference type="SAM" id="SignalP"/>
    </source>
</evidence>
<dbReference type="AlphaFoldDB" id="A0ABD0WX02"/>
<gene>
    <name evidence="3" type="ORF">UPYG_G00189400</name>
</gene>
<dbReference type="Gene3D" id="2.100.10.50">
    <property type="match status" value="2"/>
</dbReference>
<dbReference type="EMBL" id="JAGEUA010000005">
    <property type="protein sequence ID" value="KAL0979768.1"/>
    <property type="molecule type" value="Genomic_DNA"/>
</dbReference>
<dbReference type="PROSITE" id="PS51498">
    <property type="entry name" value="MABP"/>
    <property type="match status" value="1"/>
</dbReference>
<organism evidence="3 4">
    <name type="scientific">Umbra pygmaea</name>
    <name type="common">Eastern mudminnow</name>
    <dbReference type="NCBI Taxonomy" id="75934"/>
    <lineage>
        <taxon>Eukaryota</taxon>
        <taxon>Metazoa</taxon>
        <taxon>Chordata</taxon>
        <taxon>Craniata</taxon>
        <taxon>Vertebrata</taxon>
        <taxon>Euteleostomi</taxon>
        <taxon>Actinopterygii</taxon>
        <taxon>Neopterygii</taxon>
        <taxon>Teleostei</taxon>
        <taxon>Protacanthopterygii</taxon>
        <taxon>Esociformes</taxon>
        <taxon>Umbridae</taxon>
        <taxon>Umbra</taxon>
    </lineage>
</organism>